<dbReference type="Gene3D" id="3.50.50.60">
    <property type="entry name" value="FAD/NAD(P)-binding domain"/>
    <property type="match status" value="1"/>
</dbReference>
<organism evidence="7 8">
    <name type="scientific">Coprinellus micaceus</name>
    <name type="common">Glistening ink-cap mushroom</name>
    <name type="synonym">Coprinus micaceus</name>
    <dbReference type="NCBI Taxonomy" id="71717"/>
    <lineage>
        <taxon>Eukaryota</taxon>
        <taxon>Fungi</taxon>
        <taxon>Dikarya</taxon>
        <taxon>Basidiomycota</taxon>
        <taxon>Agaricomycotina</taxon>
        <taxon>Agaricomycetes</taxon>
        <taxon>Agaricomycetidae</taxon>
        <taxon>Agaricales</taxon>
        <taxon>Agaricineae</taxon>
        <taxon>Psathyrellaceae</taxon>
        <taxon>Coprinellus</taxon>
    </lineage>
</organism>
<evidence type="ECO:0000256" key="3">
    <source>
        <dbReference type="ARBA" id="ARBA00022827"/>
    </source>
</evidence>
<dbReference type="EMBL" id="QPFP01000026">
    <property type="protein sequence ID" value="TEB29654.1"/>
    <property type="molecule type" value="Genomic_DNA"/>
</dbReference>
<accession>A0A4Y7T6R7</accession>
<dbReference type="InterPro" id="IPR002938">
    <property type="entry name" value="FAD-bd"/>
</dbReference>
<dbReference type="InterPro" id="IPR036188">
    <property type="entry name" value="FAD/NAD-bd_sf"/>
</dbReference>
<dbReference type="PRINTS" id="PR00420">
    <property type="entry name" value="RNGMNOXGNASE"/>
</dbReference>
<evidence type="ECO:0000256" key="2">
    <source>
        <dbReference type="ARBA" id="ARBA00022630"/>
    </source>
</evidence>
<evidence type="ECO:0000259" key="6">
    <source>
        <dbReference type="Pfam" id="PF01494"/>
    </source>
</evidence>
<dbReference type="InterPro" id="IPR050493">
    <property type="entry name" value="FAD-dep_Monooxygenase_BioMet"/>
</dbReference>
<dbReference type="OrthoDB" id="1878542at2759"/>
<dbReference type="AlphaFoldDB" id="A0A4Y7T6R7"/>
<evidence type="ECO:0000256" key="4">
    <source>
        <dbReference type="ARBA" id="ARBA00023002"/>
    </source>
</evidence>
<dbReference type="GO" id="GO:0071949">
    <property type="term" value="F:FAD binding"/>
    <property type="evidence" value="ECO:0007669"/>
    <property type="project" value="InterPro"/>
</dbReference>
<evidence type="ECO:0000256" key="5">
    <source>
        <dbReference type="ARBA" id="ARBA00023033"/>
    </source>
</evidence>
<dbReference type="SUPFAM" id="SSF51905">
    <property type="entry name" value="FAD/NAD(P)-binding domain"/>
    <property type="match status" value="1"/>
</dbReference>
<dbReference type="Proteomes" id="UP000298030">
    <property type="component" value="Unassembled WGS sequence"/>
</dbReference>
<dbReference type="PANTHER" id="PTHR13789">
    <property type="entry name" value="MONOOXYGENASE"/>
    <property type="match status" value="1"/>
</dbReference>
<evidence type="ECO:0000313" key="8">
    <source>
        <dbReference type="Proteomes" id="UP000298030"/>
    </source>
</evidence>
<proteinExistence type="inferred from homology"/>
<evidence type="ECO:0000313" key="7">
    <source>
        <dbReference type="EMBL" id="TEB29654.1"/>
    </source>
</evidence>
<keyword evidence="2" id="KW-0285">Flavoprotein</keyword>
<keyword evidence="5" id="KW-0503">Monooxygenase</keyword>
<comment type="similarity">
    <text evidence="1">Belongs to the paxM FAD-dependent monooxygenase family.</text>
</comment>
<keyword evidence="3" id="KW-0274">FAD</keyword>
<reference evidence="7 8" key="1">
    <citation type="journal article" date="2019" name="Nat. Ecol. Evol.">
        <title>Megaphylogeny resolves global patterns of mushroom evolution.</title>
        <authorList>
            <person name="Varga T."/>
            <person name="Krizsan K."/>
            <person name="Foldi C."/>
            <person name="Dima B."/>
            <person name="Sanchez-Garcia M."/>
            <person name="Sanchez-Ramirez S."/>
            <person name="Szollosi G.J."/>
            <person name="Szarkandi J.G."/>
            <person name="Papp V."/>
            <person name="Albert L."/>
            <person name="Andreopoulos W."/>
            <person name="Angelini C."/>
            <person name="Antonin V."/>
            <person name="Barry K.W."/>
            <person name="Bougher N.L."/>
            <person name="Buchanan P."/>
            <person name="Buyck B."/>
            <person name="Bense V."/>
            <person name="Catcheside P."/>
            <person name="Chovatia M."/>
            <person name="Cooper J."/>
            <person name="Damon W."/>
            <person name="Desjardin D."/>
            <person name="Finy P."/>
            <person name="Geml J."/>
            <person name="Haridas S."/>
            <person name="Hughes K."/>
            <person name="Justo A."/>
            <person name="Karasinski D."/>
            <person name="Kautmanova I."/>
            <person name="Kiss B."/>
            <person name="Kocsube S."/>
            <person name="Kotiranta H."/>
            <person name="LaButti K.M."/>
            <person name="Lechner B.E."/>
            <person name="Liimatainen K."/>
            <person name="Lipzen A."/>
            <person name="Lukacs Z."/>
            <person name="Mihaltcheva S."/>
            <person name="Morgado L.N."/>
            <person name="Niskanen T."/>
            <person name="Noordeloos M.E."/>
            <person name="Ohm R.A."/>
            <person name="Ortiz-Santana B."/>
            <person name="Ovrebo C."/>
            <person name="Racz N."/>
            <person name="Riley R."/>
            <person name="Savchenko A."/>
            <person name="Shiryaev A."/>
            <person name="Soop K."/>
            <person name="Spirin V."/>
            <person name="Szebenyi C."/>
            <person name="Tomsovsky M."/>
            <person name="Tulloss R.E."/>
            <person name="Uehling J."/>
            <person name="Grigoriev I.V."/>
            <person name="Vagvolgyi C."/>
            <person name="Papp T."/>
            <person name="Martin F.M."/>
            <person name="Miettinen O."/>
            <person name="Hibbett D.S."/>
            <person name="Nagy L.G."/>
        </authorList>
    </citation>
    <scope>NUCLEOTIDE SEQUENCE [LARGE SCALE GENOMIC DNA]</scope>
    <source>
        <strain evidence="7 8">FP101781</strain>
    </source>
</reference>
<dbReference type="PANTHER" id="PTHR13789:SF306">
    <property type="entry name" value="HYDROXYLASE, PUTATIVE-RELATED"/>
    <property type="match status" value="1"/>
</dbReference>
<keyword evidence="8" id="KW-1185">Reference proteome</keyword>
<comment type="caution">
    <text evidence="7">The sequence shown here is derived from an EMBL/GenBank/DDBJ whole genome shotgun (WGS) entry which is preliminary data.</text>
</comment>
<sequence>MTKALQDWGLGPSLKEISHRCALYRMQNGCNGDFIGCVSFTEAILDNFLADLVFLRHGDFHSMLYEASLALGVRFLFNSEVADVAPDSTKVTLRGGGALQGDVVVIADGYNSSVRPLAMGGSEYVAGDEKSLFVTFEVPIDVIRLDKELASLAEPSAWQIWFGDEHLVNGNVLGVNNSDFTISIVQKTVALDLEDEEEWRPRSVAELGLEDLNLEPRLAKLLRLARNVYGKVFRARPPVESLVSDDASYVLVGEAAHPMPPISHHSVALAVEDAQTLGLLFSRIKRKDQISRMLNAYEEIRQPRISAALTYE</sequence>
<protein>
    <submittedName>
        <fullName evidence="7">FAD/NAD(P)-binding domain-containing protein</fullName>
    </submittedName>
</protein>
<dbReference type="GO" id="GO:0004497">
    <property type="term" value="F:monooxygenase activity"/>
    <property type="evidence" value="ECO:0007669"/>
    <property type="project" value="UniProtKB-KW"/>
</dbReference>
<name>A0A4Y7T6R7_COPMI</name>
<dbReference type="STRING" id="71717.A0A4Y7T6R7"/>
<feature type="domain" description="FAD-binding" evidence="6">
    <location>
        <begin position="60"/>
        <end position="309"/>
    </location>
</feature>
<keyword evidence="4" id="KW-0560">Oxidoreductase</keyword>
<evidence type="ECO:0000256" key="1">
    <source>
        <dbReference type="ARBA" id="ARBA00007992"/>
    </source>
</evidence>
<gene>
    <name evidence="7" type="ORF">FA13DRAFT_620756</name>
</gene>
<dbReference type="Pfam" id="PF01494">
    <property type="entry name" value="FAD_binding_3"/>
    <property type="match status" value="1"/>
</dbReference>